<protein>
    <submittedName>
        <fullName evidence="1">Uncharacterized protein</fullName>
    </submittedName>
</protein>
<sequence>MATTATTSDSATTDAIATVGDHRGSDSGTSHSTIYGETTPKIEAENSDTASAPNLADHCSSNDSPQSGSTDGKPLFLNFTAEFAPCTPPRKTKPRPASFRVNGVNILNRNDVDAKTANERLRRRRENHNFVERRRRDNINQTIQCLAELIPNPSQDQTKMNKGLVLRMAVEYIRELQHINQNLATENARLKAAS</sequence>
<proteinExistence type="predicted"/>
<feature type="non-terminal residue" evidence="1">
    <location>
        <position position="194"/>
    </location>
</feature>
<keyword evidence="2" id="KW-1185">Reference proteome</keyword>
<organism evidence="1 2">
    <name type="scientific">Spiromyces aspiralis</name>
    <dbReference type="NCBI Taxonomy" id="68401"/>
    <lineage>
        <taxon>Eukaryota</taxon>
        <taxon>Fungi</taxon>
        <taxon>Fungi incertae sedis</taxon>
        <taxon>Zoopagomycota</taxon>
        <taxon>Kickxellomycotina</taxon>
        <taxon>Kickxellomycetes</taxon>
        <taxon>Kickxellales</taxon>
        <taxon>Kickxellaceae</taxon>
        <taxon>Spiromyces</taxon>
    </lineage>
</organism>
<comment type="caution">
    <text evidence="1">The sequence shown here is derived from an EMBL/GenBank/DDBJ whole genome shotgun (WGS) entry which is preliminary data.</text>
</comment>
<dbReference type="EMBL" id="JAMZIH010005486">
    <property type="protein sequence ID" value="KAJ1675107.1"/>
    <property type="molecule type" value="Genomic_DNA"/>
</dbReference>
<dbReference type="Proteomes" id="UP001145114">
    <property type="component" value="Unassembled WGS sequence"/>
</dbReference>
<accession>A0ACC1HFZ6</accession>
<name>A0ACC1HFZ6_9FUNG</name>
<evidence type="ECO:0000313" key="1">
    <source>
        <dbReference type="EMBL" id="KAJ1675107.1"/>
    </source>
</evidence>
<gene>
    <name evidence="1" type="ORF">EV182_001926</name>
</gene>
<reference evidence="1" key="1">
    <citation type="submission" date="2022-06" db="EMBL/GenBank/DDBJ databases">
        <title>Phylogenomic reconstructions and comparative analyses of Kickxellomycotina fungi.</title>
        <authorList>
            <person name="Reynolds N.K."/>
            <person name="Stajich J.E."/>
            <person name="Barry K."/>
            <person name="Grigoriev I.V."/>
            <person name="Crous P."/>
            <person name="Smith M.E."/>
        </authorList>
    </citation>
    <scope>NUCLEOTIDE SEQUENCE</scope>
    <source>
        <strain evidence="1">RSA 2271</strain>
    </source>
</reference>
<evidence type="ECO:0000313" key="2">
    <source>
        <dbReference type="Proteomes" id="UP001145114"/>
    </source>
</evidence>